<gene>
    <name evidence="2" type="ORF">B0T10DRAFT_84948</name>
</gene>
<protein>
    <submittedName>
        <fullName evidence="2">Uncharacterized protein</fullName>
    </submittedName>
</protein>
<sequence length="212" mass="23326">MSTRSAPETGHWSLGRPRPSPSPRVPPSSQADGHIPGGGISYQAGDSFVIVVMVRQSEVDGEREKNNCLLIISTGTRHPLRPHHQHRTTPTSFVFKRREQGKRGTNPPFSSVPVFVRKDFFAVGSKRVQRHLSHSCVLCPHLPYIPVSPPPQSALVALPLQQPNPTRFWPRLTSRSLPLPPYLRPARAPVAIRSVASLLPDSSVVGQRCIAV</sequence>
<evidence type="ECO:0000256" key="1">
    <source>
        <dbReference type="SAM" id="MobiDB-lite"/>
    </source>
</evidence>
<accession>A0A9P8VZ52</accession>
<feature type="region of interest" description="Disordered" evidence="1">
    <location>
        <begin position="1"/>
        <end position="38"/>
    </location>
</feature>
<keyword evidence="3" id="KW-1185">Reference proteome</keyword>
<comment type="caution">
    <text evidence="2">The sequence shown here is derived from an EMBL/GenBank/DDBJ whole genome shotgun (WGS) entry which is preliminary data.</text>
</comment>
<dbReference type="EMBL" id="JAGPYM010000017">
    <property type="protein sequence ID" value="KAH6885810.1"/>
    <property type="molecule type" value="Genomic_DNA"/>
</dbReference>
<proteinExistence type="predicted"/>
<reference evidence="2 3" key="1">
    <citation type="journal article" date="2021" name="Nat. Commun.">
        <title>Genetic determinants of endophytism in the Arabidopsis root mycobiome.</title>
        <authorList>
            <person name="Mesny F."/>
            <person name="Miyauchi S."/>
            <person name="Thiergart T."/>
            <person name="Pickel B."/>
            <person name="Atanasova L."/>
            <person name="Karlsson M."/>
            <person name="Huettel B."/>
            <person name="Barry K.W."/>
            <person name="Haridas S."/>
            <person name="Chen C."/>
            <person name="Bauer D."/>
            <person name="Andreopoulos W."/>
            <person name="Pangilinan J."/>
            <person name="LaButti K."/>
            <person name="Riley R."/>
            <person name="Lipzen A."/>
            <person name="Clum A."/>
            <person name="Drula E."/>
            <person name="Henrissat B."/>
            <person name="Kohler A."/>
            <person name="Grigoriev I.V."/>
            <person name="Martin F.M."/>
            <person name="Hacquard S."/>
        </authorList>
    </citation>
    <scope>NUCLEOTIDE SEQUENCE [LARGE SCALE GENOMIC DNA]</scope>
    <source>
        <strain evidence="2 3">MPI-CAGE-CH-0241</strain>
    </source>
</reference>
<dbReference type="Proteomes" id="UP000777438">
    <property type="component" value="Unassembled WGS sequence"/>
</dbReference>
<evidence type="ECO:0000313" key="2">
    <source>
        <dbReference type="EMBL" id="KAH6885810.1"/>
    </source>
</evidence>
<dbReference type="AlphaFoldDB" id="A0A9P8VZ52"/>
<organism evidence="2 3">
    <name type="scientific">Thelonectria olida</name>
    <dbReference type="NCBI Taxonomy" id="1576542"/>
    <lineage>
        <taxon>Eukaryota</taxon>
        <taxon>Fungi</taxon>
        <taxon>Dikarya</taxon>
        <taxon>Ascomycota</taxon>
        <taxon>Pezizomycotina</taxon>
        <taxon>Sordariomycetes</taxon>
        <taxon>Hypocreomycetidae</taxon>
        <taxon>Hypocreales</taxon>
        <taxon>Nectriaceae</taxon>
        <taxon>Thelonectria</taxon>
    </lineage>
</organism>
<evidence type="ECO:0000313" key="3">
    <source>
        <dbReference type="Proteomes" id="UP000777438"/>
    </source>
</evidence>
<name>A0A9P8VZ52_9HYPO</name>